<keyword evidence="4" id="KW-0808">Transferase</keyword>
<comment type="subcellular location">
    <subcellularLocation>
        <location evidence="5">Plastid</location>
        <location evidence="5">Chloroplast membrane</location>
    </subcellularLocation>
</comment>
<evidence type="ECO:0000256" key="4">
    <source>
        <dbReference type="ARBA" id="ARBA00022679"/>
    </source>
</evidence>
<evidence type="ECO:0000256" key="6">
    <source>
        <dbReference type="SAM" id="SignalP"/>
    </source>
</evidence>
<feature type="domain" description="Glycosyl transferase family 28 C-terminal" evidence="7">
    <location>
        <begin position="362"/>
        <end position="489"/>
    </location>
</feature>
<proteinExistence type="inferred from homology"/>
<evidence type="ECO:0000256" key="2">
    <source>
        <dbReference type="ARBA" id="ARBA00012615"/>
    </source>
</evidence>
<dbReference type="AlphaFoldDB" id="A0A9K3L6D6"/>
<keyword evidence="6" id="KW-0732">Signal</keyword>
<dbReference type="InterPro" id="IPR050519">
    <property type="entry name" value="Glycosyltransf_28_UgtP"/>
</dbReference>
<dbReference type="GO" id="GO:0031969">
    <property type="term" value="C:chloroplast membrane"/>
    <property type="evidence" value="ECO:0007669"/>
    <property type="project" value="UniProtKB-SubCell"/>
</dbReference>
<feature type="domain" description="Diacylglycerol glucosyltransferase N-terminal" evidence="8">
    <location>
        <begin position="96"/>
        <end position="274"/>
    </location>
</feature>
<dbReference type="GO" id="GO:0046509">
    <property type="term" value="F:1,2-diacylglycerol 3-beta-galactosyltransferase activity"/>
    <property type="evidence" value="ECO:0007669"/>
    <property type="project" value="UniProtKB-EC"/>
</dbReference>
<protein>
    <recommendedName>
        <fullName evidence="2">monogalactosyldiacylglycerol synthase</fullName>
        <ecNumber evidence="2">2.4.1.46</ecNumber>
    </recommendedName>
</protein>
<dbReference type="PANTHER" id="PTHR43025:SF3">
    <property type="entry name" value="MONOGALACTOSYLDIACYLGLYCEROL SYNTHASE 1, CHLOROPLASTIC"/>
    <property type="match status" value="1"/>
</dbReference>
<evidence type="ECO:0000259" key="7">
    <source>
        <dbReference type="Pfam" id="PF04101"/>
    </source>
</evidence>
<dbReference type="Pfam" id="PF06925">
    <property type="entry name" value="MGDG_synth"/>
    <property type="match status" value="1"/>
</dbReference>
<gene>
    <name evidence="9" type="ORF">IV203_001034</name>
</gene>
<feature type="signal peptide" evidence="6">
    <location>
        <begin position="1"/>
        <end position="32"/>
    </location>
</feature>
<dbReference type="Proteomes" id="UP000693970">
    <property type="component" value="Unassembled WGS sequence"/>
</dbReference>
<reference evidence="9" key="1">
    <citation type="journal article" date="2021" name="Sci. Rep.">
        <title>Diploid genomic architecture of Nitzschia inconspicua, an elite biomass production diatom.</title>
        <authorList>
            <person name="Oliver A."/>
            <person name="Podell S."/>
            <person name="Pinowska A."/>
            <person name="Traller J.C."/>
            <person name="Smith S.R."/>
            <person name="McClure R."/>
            <person name="Beliaev A."/>
            <person name="Bohutskyi P."/>
            <person name="Hill E.A."/>
            <person name="Rabines A."/>
            <person name="Zheng H."/>
            <person name="Allen L.Z."/>
            <person name="Kuo A."/>
            <person name="Grigoriev I.V."/>
            <person name="Allen A.E."/>
            <person name="Hazlebeck D."/>
            <person name="Allen E.E."/>
        </authorList>
    </citation>
    <scope>NUCLEOTIDE SEQUENCE</scope>
    <source>
        <strain evidence="9">Hildebrandi</strain>
    </source>
</reference>
<reference evidence="9" key="2">
    <citation type="submission" date="2021-04" db="EMBL/GenBank/DDBJ databases">
        <authorList>
            <person name="Podell S."/>
        </authorList>
    </citation>
    <scope>NUCLEOTIDE SEQUENCE</scope>
    <source>
        <strain evidence="9">Hildebrandi</strain>
    </source>
</reference>
<dbReference type="InterPro" id="IPR009695">
    <property type="entry name" value="Diacylglyc_glucosyltr_N"/>
</dbReference>
<accession>A0A9K3L6D6</accession>
<dbReference type="EMBL" id="JAGRRH010000015">
    <property type="protein sequence ID" value="KAG7356348.1"/>
    <property type="molecule type" value="Genomic_DNA"/>
</dbReference>
<evidence type="ECO:0000256" key="3">
    <source>
        <dbReference type="ARBA" id="ARBA00022676"/>
    </source>
</evidence>
<evidence type="ECO:0000313" key="9">
    <source>
        <dbReference type="EMBL" id="KAG7356348.1"/>
    </source>
</evidence>
<evidence type="ECO:0000313" key="10">
    <source>
        <dbReference type="Proteomes" id="UP000693970"/>
    </source>
</evidence>
<dbReference type="GO" id="GO:0009247">
    <property type="term" value="P:glycolipid biosynthetic process"/>
    <property type="evidence" value="ECO:0007669"/>
    <property type="project" value="InterPro"/>
</dbReference>
<name>A0A9K3L6D6_9STRA</name>
<keyword evidence="3" id="KW-0328">Glycosyltransferase</keyword>
<dbReference type="InterPro" id="IPR007235">
    <property type="entry name" value="Glyco_trans_28_C"/>
</dbReference>
<feature type="chain" id="PRO_5039898186" description="monogalactosyldiacylglycerol synthase" evidence="6">
    <location>
        <begin position="33"/>
        <end position="528"/>
    </location>
</feature>
<sequence>MGLSNIFPTRPPRGVLLMTTTVFSFSCLLANAFSSSQTSISSHLRSQKYVINPHSKRQVHQWTTPLQSSSSNNGVDNDDDTLYTVQILMSDTGGGHRASANALRDAFDVLHPGKFECDIVDIYTEYGPFWPFNGYVQGYKLMAKYPWTWDLFFRFGETDFGLWLNEFLLTTFCYEPFKECMNRPSGSTNKRADMVVSVHPLCQDLPLKILKDLDSGNERTTPFVTVVTDLGGAHKTWFNAGVDKCFVPSDALNKKAQSRGLDPKTQIVQYGLPIRKGFWSTTTNAEFSQQSTSNKKRIPFFSKPKDNINDKVSSSSKDKLREKLGLEQDLPTCLVVGGGDGMGGIVPISSALGKKLGSINDDDDNDDDCPNYQMVVVCGSNKEAKATLENMDFGPGVQVNVQGFVNNMDEWMNASDCLVTKAGPGTIAEASICGLPCMLFAYLPGQEEGNVPYVENAGFGKYSGNPEVIADTVFSWLSSPETMESMKEAALKAARPSATLDIARDMADIAFSAKTKLSTKEKVLVAVR</sequence>
<dbReference type="PANTHER" id="PTHR43025">
    <property type="entry name" value="MONOGALACTOSYLDIACYLGLYCEROL SYNTHASE"/>
    <property type="match status" value="1"/>
</dbReference>
<evidence type="ECO:0000256" key="5">
    <source>
        <dbReference type="ARBA" id="ARBA00046299"/>
    </source>
</evidence>
<dbReference type="EC" id="2.4.1.46" evidence="2"/>
<comment type="caution">
    <text evidence="9">The sequence shown here is derived from an EMBL/GenBank/DDBJ whole genome shotgun (WGS) entry which is preliminary data.</text>
</comment>
<evidence type="ECO:0000259" key="8">
    <source>
        <dbReference type="Pfam" id="PF06925"/>
    </source>
</evidence>
<evidence type="ECO:0000256" key="1">
    <source>
        <dbReference type="ARBA" id="ARBA00006962"/>
    </source>
</evidence>
<organism evidence="9 10">
    <name type="scientific">Nitzschia inconspicua</name>
    <dbReference type="NCBI Taxonomy" id="303405"/>
    <lineage>
        <taxon>Eukaryota</taxon>
        <taxon>Sar</taxon>
        <taxon>Stramenopiles</taxon>
        <taxon>Ochrophyta</taxon>
        <taxon>Bacillariophyta</taxon>
        <taxon>Bacillariophyceae</taxon>
        <taxon>Bacillariophycidae</taxon>
        <taxon>Bacillariales</taxon>
        <taxon>Bacillariaceae</taxon>
        <taxon>Nitzschia</taxon>
    </lineage>
</organism>
<dbReference type="OrthoDB" id="200404at2759"/>
<comment type="similarity">
    <text evidence="1">Belongs to the glycosyltransferase 28 family.</text>
</comment>
<dbReference type="Pfam" id="PF04101">
    <property type="entry name" value="Glyco_tran_28_C"/>
    <property type="match status" value="1"/>
</dbReference>
<keyword evidence="10" id="KW-1185">Reference proteome</keyword>